<dbReference type="InterPro" id="IPR013325">
    <property type="entry name" value="RNA_pol_sigma_r2"/>
</dbReference>
<dbReference type="GO" id="GO:0003677">
    <property type="term" value="F:DNA binding"/>
    <property type="evidence" value="ECO:0007669"/>
    <property type="project" value="UniProtKB-KW"/>
</dbReference>
<keyword evidence="9" id="KW-1185">Reference proteome</keyword>
<dbReference type="GO" id="GO:0016987">
    <property type="term" value="F:sigma factor activity"/>
    <property type="evidence" value="ECO:0007669"/>
    <property type="project" value="UniProtKB-KW"/>
</dbReference>
<dbReference type="Gene3D" id="1.10.10.10">
    <property type="entry name" value="Winged helix-like DNA-binding domain superfamily/Winged helix DNA-binding domain"/>
    <property type="match status" value="1"/>
</dbReference>
<keyword evidence="3" id="KW-0731">Sigma factor</keyword>
<evidence type="ECO:0000256" key="2">
    <source>
        <dbReference type="ARBA" id="ARBA00023015"/>
    </source>
</evidence>
<dbReference type="PANTHER" id="PTHR43133:SF8">
    <property type="entry name" value="RNA POLYMERASE SIGMA FACTOR HI_1459-RELATED"/>
    <property type="match status" value="1"/>
</dbReference>
<keyword evidence="4" id="KW-0238">DNA-binding</keyword>
<dbReference type="InterPro" id="IPR039425">
    <property type="entry name" value="RNA_pol_sigma-70-like"/>
</dbReference>
<evidence type="ECO:0000256" key="4">
    <source>
        <dbReference type="ARBA" id="ARBA00023125"/>
    </source>
</evidence>
<organism evidence="8 9">
    <name type="scientific">Janibacter melonis</name>
    <dbReference type="NCBI Taxonomy" id="262209"/>
    <lineage>
        <taxon>Bacteria</taxon>
        <taxon>Bacillati</taxon>
        <taxon>Actinomycetota</taxon>
        <taxon>Actinomycetes</taxon>
        <taxon>Micrococcales</taxon>
        <taxon>Intrasporangiaceae</taxon>
        <taxon>Janibacter</taxon>
    </lineage>
</organism>
<evidence type="ECO:0000259" key="7">
    <source>
        <dbReference type="Pfam" id="PF08281"/>
    </source>
</evidence>
<feature type="domain" description="RNA polymerase sigma factor 70 region 4 type 2" evidence="7">
    <location>
        <begin position="102"/>
        <end position="148"/>
    </location>
</feature>
<accession>A0A176Q9K8</accession>
<evidence type="ECO:0000256" key="5">
    <source>
        <dbReference type="ARBA" id="ARBA00023163"/>
    </source>
</evidence>
<dbReference type="PANTHER" id="PTHR43133">
    <property type="entry name" value="RNA POLYMERASE ECF-TYPE SIGMA FACTO"/>
    <property type="match status" value="1"/>
</dbReference>
<dbReference type="Pfam" id="PF08281">
    <property type="entry name" value="Sigma70_r4_2"/>
    <property type="match status" value="1"/>
</dbReference>
<dbReference type="EMBL" id="LQZG01000004">
    <property type="protein sequence ID" value="OAB86352.1"/>
    <property type="molecule type" value="Genomic_DNA"/>
</dbReference>
<dbReference type="Proteomes" id="UP000076976">
    <property type="component" value="Unassembled WGS sequence"/>
</dbReference>
<dbReference type="Pfam" id="PF04542">
    <property type="entry name" value="Sigma70_r2"/>
    <property type="match status" value="1"/>
</dbReference>
<keyword evidence="2" id="KW-0805">Transcription regulation</keyword>
<dbReference type="InterPro" id="IPR014284">
    <property type="entry name" value="RNA_pol_sigma-70_dom"/>
</dbReference>
<dbReference type="NCBIfam" id="TIGR02937">
    <property type="entry name" value="sigma70-ECF"/>
    <property type="match status" value="1"/>
</dbReference>
<sequence>MATTPFEAVVREHGPHVLHVCAAIVGGSEAEDAWSETFLAALRAWPDLPDDLDPRAWLTVVARRKCLDQLRARARRAAPSERLPEIALPPVEPRDEGVWRHVAELPTKQRQVVTYRYLGGLAFAQIASLTGGTEAAARRAASDGLRSLRAKEIR</sequence>
<dbReference type="InterPro" id="IPR013324">
    <property type="entry name" value="RNA_pol_sigma_r3/r4-like"/>
</dbReference>
<reference evidence="8 9" key="1">
    <citation type="submission" date="2016-01" db="EMBL/GenBank/DDBJ databases">
        <title>Janibacter melonis strain CD11_4 genome sequencing and assembly.</title>
        <authorList>
            <person name="Nair G.R."/>
            <person name="Kaur G."/>
            <person name="Chander A.M."/>
            <person name="Mayilraj S."/>
        </authorList>
    </citation>
    <scope>NUCLEOTIDE SEQUENCE [LARGE SCALE GENOMIC DNA]</scope>
    <source>
        <strain evidence="8 9">CD11-4</strain>
    </source>
</reference>
<protein>
    <submittedName>
        <fullName evidence="8">RNA polymerase subunit sigma</fullName>
    </submittedName>
</protein>
<evidence type="ECO:0000313" key="9">
    <source>
        <dbReference type="Proteomes" id="UP000076976"/>
    </source>
</evidence>
<evidence type="ECO:0000313" key="8">
    <source>
        <dbReference type="EMBL" id="OAB86352.1"/>
    </source>
</evidence>
<dbReference type="Gene3D" id="1.10.1740.10">
    <property type="match status" value="1"/>
</dbReference>
<dbReference type="InterPro" id="IPR013249">
    <property type="entry name" value="RNA_pol_sigma70_r4_t2"/>
</dbReference>
<dbReference type="InterPro" id="IPR007627">
    <property type="entry name" value="RNA_pol_sigma70_r2"/>
</dbReference>
<dbReference type="RefSeq" id="WP_068276962.1">
    <property type="nucleotide sequence ID" value="NZ_LQZG01000004.1"/>
</dbReference>
<name>A0A176Q9K8_9MICO</name>
<dbReference type="InterPro" id="IPR036388">
    <property type="entry name" value="WH-like_DNA-bd_sf"/>
</dbReference>
<keyword evidence="5" id="KW-0804">Transcription</keyword>
<dbReference type="STRING" id="262209.AWH69_13490"/>
<dbReference type="GO" id="GO:0006352">
    <property type="term" value="P:DNA-templated transcription initiation"/>
    <property type="evidence" value="ECO:0007669"/>
    <property type="project" value="InterPro"/>
</dbReference>
<comment type="caution">
    <text evidence="8">The sequence shown here is derived from an EMBL/GenBank/DDBJ whole genome shotgun (WGS) entry which is preliminary data.</text>
</comment>
<gene>
    <name evidence="8" type="ORF">AWH69_13490</name>
</gene>
<evidence type="ECO:0000256" key="3">
    <source>
        <dbReference type="ARBA" id="ARBA00023082"/>
    </source>
</evidence>
<evidence type="ECO:0000256" key="1">
    <source>
        <dbReference type="ARBA" id="ARBA00010641"/>
    </source>
</evidence>
<dbReference type="AlphaFoldDB" id="A0A176Q9K8"/>
<dbReference type="SUPFAM" id="SSF88946">
    <property type="entry name" value="Sigma2 domain of RNA polymerase sigma factors"/>
    <property type="match status" value="1"/>
</dbReference>
<feature type="domain" description="RNA polymerase sigma-70 region 2" evidence="6">
    <location>
        <begin position="10"/>
        <end position="76"/>
    </location>
</feature>
<dbReference type="SUPFAM" id="SSF88659">
    <property type="entry name" value="Sigma3 and sigma4 domains of RNA polymerase sigma factors"/>
    <property type="match status" value="1"/>
</dbReference>
<evidence type="ECO:0000259" key="6">
    <source>
        <dbReference type="Pfam" id="PF04542"/>
    </source>
</evidence>
<proteinExistence type="inferred from homology"/>
<comment type="similarity">
    <text evidence="1">Belongs to the sigma-70 factor family. ECF subfamily.</text>
</comment>